<organism evidence="2">
    <name type="scientific">Thermodesulfovibrio autotrophicus</name>
    <dbReference type="NCBI Taxonomy" id="3118333"/>
    <lineage>
        <taxon>Bacteria</taxon>
        <taxon>Pseudomonadati</taxon>
        <taxon>Nitrospirota</taxon>
        <taxon>Thermodesulfovibrionia</taxon>
        <taxon>Thermodesulfovibrionales</taxon>
        <taxon>Thermodesulfovibrionaceae</taxon>
        <taxon>Thermodesulfovibrio</taxon>
    </lineage>
</organism>
<dbReference type="CDD" id="cd17766">
    <property type="entry name" value="futalosine_nucleosidase_MqnB"/>
    <property type="match status" value="1"/>
</dbReference>
<dbReference type="KEGG" id="taut:V4D30_03835"/>
<dbReference type="GO" id="GO:0005829">
    <property type="term" value="C:cytosol"/>
    <property type="evidence" value="ECO:0007669"/>
    <property type="project" value="TreeGrafter"/>
</dbReference>
<sequence>MIALFFATKKECELIIKSLNNKQFFSIKTVSFIKGKIKDVDLVLCISGIGKTSATLSSVICFENFSIKGAIVSGIGGAYPSSGLEIGSIAVAEKEIFADEGLLRNCHDASDSFIFFNLEQISLYVPDFLKNLPKGTFLTVSSCTGNLERARLLEKKFNALCENMEGAAVGRVSKIYNIPCIEIRSISNMVTDRAELLSLKEVAEKSLIVQKFIIENLTLFEESL</sequence>
<dbReference type="PANTHER" id="PTHR46832">
    <property type="entry name" value="5'-METHYLTHIOADENOSINE/S-ADENOSYLHOMOCYSTEINE NUCLEOSIDASE"/>
    <property type="match status" value="1"/>
</dbReference>
<dbReference type="Gene3D" id="3.40.50.1580">
    <property type="entry name" value="Nucleoside phosphorylase domain"/>
    <property type="match status" value="1"/>
</dbReference>
<dbReference type="InterPro" id="IPR035994">
    <property type="entry name" value="Nucleoside_phosphorylase_sf"/>
</dbReference>
<dbReference type="GO" id="GO:0019284">
    <property type="term" value="P:L-methionine salvage from S-adenosylmethionine"/>
    <property type="evidence" value="ECO:0007669"/>
    <property type="project" value="TreeGrafter"/>
</dbReference>
<proteinExistence type="predicted"/>
<dbReference type="SUPFAM" id="SSF53167">
    <property type="entry name" value="Purine and uridine phosphorylases"/>
    <property type="match status" value="1"/>
</dbReference>
<name>A0AAU8GZI6_9BACT</name>
<gene>
    <name evidence="2" type="ORF">V4D30_03835</name>
</gene>
<evidence type="ECO:0000259" key="1">
    <source>
        <dbReference type="Pfam" id="PF01048"/>
    </source>
</evidence>
<dbReference type="EMBL" id="CP144373">
    <property type="protein sequence ID" value="XCH47410.1"/>
    <property type="molecule type" value="Genomic_DNA"/>
</dbReference>
<dbReference type="InterPro" id="IPR000845">
    <property type="entry name" value="Nucleoside_phosphorylase_d"/>
</dbReference>
<dbReference type="GO" id="GO:0009116">
    <property type="term" value="P:nucleoside metabolic process"/>
    <property type="evidence" value="ECO:0007669"/>
    <property type="project" value="InterPro"/>
</dbReference>
<dbReference type="AlphaFoldDB" id="A0AAU8GZI6"/>
<feature type="domain" description="Nucleoside phosphorylase" evidence="1">
    <location>
        <begin position="2"/>
        <end position="203"/>
    </location>
</feature>
<dbReference type="Pfam" id="PF01048">
    <property type="entry name" value="PNP_UDP_1"/>
    <property type="match status" value="1"/>
</dbReference>
<dbReference type="GO" id="GO:0008930">
    <property type="term" value="F:methylthioadenosine nucleosidase activity"/>
    <property type="evidence" value="ECO:0007669"/>
    <property type="project" value="TreeGrafter"/>
</dbReference>
<reference evidence="2" key="1">
    <citation type="submission" date="2024-01" db="EMBL/GenBank/DDBJ databases">
        <title>The first autotrophic representatives of the genus Thermodesulfovibrio.</title>
        <authorList>
            <person name="Maltseva A.I."/>
            <person name="Elcheninov A.G."/>
            <person name="Kublanov I.V."/>
            <person name="Lebedinsky A.V."/>
            <person name="Frolov E.N."/>
        </authorList>
    </citation>
    <scope>NUCLEOTIDE SEQUENCE</scope>
    <source>
        <strain evidence="2">3907-1M</strain>
    </source>
</reference>
<accession>A0AAU8GZI6</accession>
<dbReference type="RefSeq" id="WP_353684933.1">
    <property type="nucleotide sequence ID" value="NZ_CP144373.1"/>
</dbReference>
<dbReference type="GO" id="GO:0008782">
    <property type="term" value="F:adenosylhomocysteine nucleosidase activity"/>
    <property type="evidence" value="ECO:0007669"/>
    <property type="project" value="TreeGrafter"/>
</dbReference>
<evidence type="ECO:0000313" key="2">
    <source>
        <dbReference type="EMBL" id="XCH47410.1"/>
    </source>
</evidence>
<dbReference type="PANTHER" id="PTHR46832:SF2">
    <property type="entry name" value="FUTALOSINE HYDROLASE"/>
    <property type="match status" value="1"/>
</dbReference>
<protein>
    <recommendedName>
        <fullName evidence="1">Nucleoside phosphorylase domain-containing protein</fullName>
    </recommendedName>
</protein>